<dbReference type="InterPro" id="IPR003333">
    <property type="entry name" value="CMAS"/>
</dbReference>
<dbReference type="GO" id="GO:0008168">
    <property type="term" value="F:methyltransferase activity"/>
    <property type="evidence" value="ECO:0007669"/>
    <property type="project" value="UniProtKB-KW"/>
</dbReference>
<evidence type="ECO:0000256" key="3">
    <source>
        <dbReference type="ARBA" id="ARBA00022679"/>
    </source>
</evidence>
<dbReference type="Pfam" id="PF25371">
    <property type="entry name" value="DUF7884"/>
    <property type="match status" value="1"/>
</dbReference>
<comment type="caution">
    <text evidence="7">The sequence shown here is derived from an EMBL/GenBank/DDBJ whole genome shotgun (WGS) entry which is preliminary data.</text>
</comment>
<evidence type="ECO:0000256" key="2">
    <source>
        <dbReference type="ARBA" id="ARBA00022603"/>
    </source>
</evidence>
<gene>
    <name evidence="7" type="ORF">PMH09_01735</name>
</gene>
<comment type="similarity">
    <text evidence="1">Belongs to the CFA/CMAS family.</text>
</comment>
<proteinExistence type="inferred from homology"/>
<dbReference type="PIRSF" id="PIRSF003085">
    <property type="entry name" value="CMAS"/>
    <property type="match status" value="1"/>
</dbReference>
<keyword evidence="8" id="KW-1185">Reference proteome</keyword>
<accession>A0ABT7BRU0</accession>
<dbReference type="GO" id="GO:0032259">
    <property type="term" value="P:methylation"/>
    <property type="evidence" value="ECO:0007669"/>
    <property type="project" value="UniProtKB-KW"/>
</dbReference>
<dbReference type="RefSeq" id="WP_283756554.1">
    <property type="nucleotide sequence ID" value="NZ_JAQOSQ010000001.1"/>
</dbReference>
<evidence type="ECO:0000256" key="1">
    <source>
        <dbReference type="ARBA" id="ARBA00010815"/>
    </source>
</evidence>
<name>A0ABT7BRU0_9CYAN</name>
<feature type="domain" description="DUF7884" evidence="6">
    <location>
        <begin position="20"/>
        <end position="93"/>
    </location>
</feature>
<dbReference type="Proteomes" id="UP001232992">
    <property type="component" value="Unassembled WGS sequence"/>
</dbReference>
<evidence type="ECO:0000313" key="7">
    <source>
        <dbReference type="EMBL" id="MDJ1181905.1"/>
    </source>
</evidence>
<protein>
    <submittedName>
        <fullName evidence="7">Class I SAM-dependent methyltransferase</fullName>
        <ecNumber evidence="7">2.1.1.-</ecNumber>
    </submittedName>
</protein>
<dbReference type="SUPFAM" id="SSF53335">
    <property type="entry name" value="S-adenosyl-L-methionine-dependent methyltransferases"/>
    <property type="match status" value="1"/>
</dbReference>
<evidence type="ECO:0000256" key="4">
    <source>
        <dbReference type="ARBA" id="ARBA00022691"/>
    </source>
</evidence>
<evidence type="ECO:0000259" key="6">
    <source>
        <dbReference type="Pfam" id="PF25371"/>
    </source>
</evidence>
<dbReference type="Pfam" id="PF02353">
    <property type="entry name" value="CMAS"/>
    <property type="match status" value="1"/>
</dbReference>
<keyword evidence="3 7" id="KW-0808">Transferase</keyword>
<dbReference type="InterPro" id="IPR057206">
    <property type="entry name" value="DUF7884"/>
</dbReference>
<organism evidence="7 8">
    <name type="scientific">Roseofilum casamattae BLCC-M143</name>
    <dbReference type="NCBI Taxonomy" id="3022442"/>
    <lineage>
        <taxon>Bacteria</taxon>
        <taxon>Bacillati</taxon>
        <taxon>Cyanobacteriota</taxon>
        <taxon>Cyanophyceae</taxon>
        <taxon>Desertifilales</taxon>
        <taxon>Desertifilaceae</taxon>
        <taxon>Roseofilum</taxon>
        <taxon>Roseofilum casamattae</taxon>
    </lineage>
</organism>
<evidence type="ECO:0000256" key="5">
    <source>
        <dbReference type="ARBA" id="ARBA00023098"/>
    </source>
</evidence>
<keyword evidence="4" id="KW-0949">S-adenosyl-L-methionine</keyword>
<reference evidence="7 8" key="1">
    <citation type="submission" date="2023-01" db="EMBL/GenBank/DDBJ databases">
        <title>Novel diversity within Roseofilum (Cyanobacteria; Desertifilaceae) from marine benthic mats with descriptions of four novel species.</title>
        <authorList>
            <person name="Wang Y."/>
            <person name="Berthold D.E."/>
            <person name="Hu J."/>
            <person name="Lefler F.W."/>
            <person name="Laughinghouse H.D. IV."/>
        </authorList>
    </citation>
    <scope>NUCLEOTIDE SEQUENCE [LARGE SCALE GENOMIC DNA]</scope>
    <source>
        <strain evidence="7 8">BLCC-M143</strain>
    </source>
</reference>
<dbReference type="InterPro" id="IPR029063">
    <property type="entry name" value="SAM-dependent_MTases_sf"/>
</dbReference>
<dbReference type="EMBL" id="JAQOSQ010000001">
    <property type="protein sequence ID" value="MDJ1181905.1"/>
    <property type="molecule type" value="Genomic_DNA"/>
</dbReference>
<dbReference type="InterPro" id="IPR050723">
    <property type="entry name" value="CFA/CMAS"/>
</dbReference>
<keyword evidence="5" id="KW-0443">Lipid metabolism</keyword>
<dbReference type="CDD" id="cd02440">
    <property type="entry name" value="AdoMet_MTases"/>
    <property type="match status" value="1"/>
</dbReference>
<dbReference type="PANTHER" id="PTHR43667">
    <property type="entry name" value="CYCLOPROPANE-FATTY-ACYL-PHOSPHOLIPID SYNTHASE"/>
    <property type="match status" value="1"/>
</dbReference>
<dbReference type="PANTHER" id="PTHR43667:SF1">
    <property type="entry name" value="CYCLOPROPANE-FATTY-ACYL-PHOSPHOLIPID SYNTHASE"/>
    <property type="match status" value="1"/>
</dbReference>
<evidence type="ECO:0000313" key="8">
    <source>
        <dbReference type="Proteomes" id="UP001232992"/>
    </source>
</evidence>
<sequence>MSQSIETTPLAASNRFLKLLQERLASQVKIPFEISIFDGSSYHFGSGRPQFEIKINDRNGLLALSQLDECRLCEAYMDGSIDIIGNMLEVMSLQSAFTDSHPLHHLWRRITPVLTGQVFTDKRSIAQHYDFDPEFYLSFLDESRCYSQAIFERDDEALNVAQRRKFDYVISACRLQKGDRLLDVGGGWGALTEHAGRQGIEVTSLTISQESMSFLTDLIERLQLPCRVLQQNFLEYELETEEKYDAIAILGVMEHLPNYEAVLEQCQRLLKPGGRVYLDASSIREKHKLPTFISTYIYPGNHSFFCLHDFLEKQAKTPFELDVAFNDRHSYYLTCKIWAENLDRSREGIVERWGESLYRRFHLYLWSSAYAFLNHRLDAYRVVLWLPQND</sequence>
<dbReference type="Gene3D" id="3.40.50.150">
    <property type="entry name" value="Vaccinia Virus protein VP39"/>
    <property type="match status" value="1"/>
</dbReference>
<keyword evidence="2 7" id="KW-0489">Methyltransferase</keyword>
<dbReference type="EC" id="2.1.1.-" evidence="7"/>